<evidence type="ECO:0000259" key="4">
    <source>
        <dbReference type="Pfam" id="PF01301"/>
    </source>
</evidence>
<name>A0AAP0N9P3_LIQFO</name>
<gene>
    <name evidence="5" type="ORF">L1049_010343</name>
</gene>
<dbReference type="Gene3D" id="3.20.20.80">
    <property type="entry name" value="Glycosidases"/>
    <property type="match status" value="1"/>
</dbReference>
<dbReference type="EC" id="3.2.1.23" evidence="3"/>
<dbReference type="GO" id="GO:0005975">
    <property type="term" value="P:carbohydrate metabolic process"/>
    <property type="evidence" value="ECO:0007669"/>
    <property type="project" value="InterPro"/>
</dbReference>
<comment type="catalytic activity">
    <reaction evidence="1">
        <text>Hydrolysis of terminal non-reducing beta-D-galactose residues in beta-D-galactosides.</text>
        <dbReference type="EC" id="3.2.1.23"/>
    </reaction>
</comment>
<dbReference type="AlphaFoldDB" id="A0AAP0N9P3"/>
<sequence length="187" mass="21156">MKICLQMWEDLIQKAKDGGLNVIETYVFWNVHEPSPGNYNFEGRCDLVRFIKTIQRAGLYAQLLIGPYVCVEWNFGFHFLPFLTYVLCNGFPVWLKYVPGINFKTENEPLKIENESGMQGNALGSAGYNYMNWATNMAVGLGTGVPWEHAPDLVVSILISLTDGSSLAHITLFHLMNNLQLYCVIKL</sequence>
<evidence type="ECO:0000313" key="5">
    <source>
        <dbReference type="EMBL" id="KAK9267906.1"/>
    </source>
</evidence>
<accession>A0AAP0N9P3</accession>
<dbReference type="Pfam" id="PF01301">
    <property type="entry name" value="Glyco_hydro_35"/>
    <property type="match status" value="1"/>
</dbReference>
<evidence type="ECO:0000256" key="2">
    <source>
        <dbReference type="ARBA" id="ARBA00009809"/>
    </source>
</evidence>
<organism evidence="5 6">
    <name type="scientific">Liquidambar formosana</name>
    <name type="common">Formosan gum</name>
    <dbReference type="NCBI Taxonomy" id="63359"/>
    <lineage>
        <taxon>Eukaryota</taxon>
        <taxon>Viridiplantae</taxon>
        <taxon>Streptophyta</taxon>
        <taxon>Embryophyta</taxon>
        <taxon>Tracheophyta</taxon>
        <taxon>Spermatophyta</taxon>
        <taxon>Magnoliopsida</taxon>
        <taxon>eudicotyledons</taxon>
        <taxon>Gunneridae</taxon>
        <taxon>Pentapetalae</taxon>
        <taxon>Saxifragales</taxon>
        <taxon>Altingiaceae</taxon>
        <taxon>Liquidambar</taxon>
    </lineage>
</organism>
<proteinExistence type="inferred from homology"/>
<dbReference type="InterPro" id="IPR017853">
    <property type="entry name" value="GH"/>
</dbReference>
<evidence type="ECO:0000256" key="3">
    <source>
        <dbReference type="ARBA" id="ARBA00012756"/>
    </source>
</evidence>
<protein>
    <recommendedName>
        <fullName evidence="3">beta-galactosidase</fullName>
        <ecNumber evidence="3">3.2.1.23</ecNumber>
    </recommendedName>
</protein>
<feature type="domain" description="Glycoside hydrolase 35 catalytic" evidence="4">
    <location>
        <begin position="5"/>
        <end position="110"/>
    </location>
</feature>
<dbReference type="PANTHER" id="PTHR23421">
    <property type="entry name" value="BETA-GALACTOSIDASE RELATED"/>
    <property type="match status" value="1"/>
</dbReference>
<dbReference type="SUPFAM" id="SSF51445">
    <property type="entry name" value="(Trans)glycosidases"/>
    <property type="match status" value="1"/>
</dbReference>
<keyword evidence="6" id="KW-1185">Reference proteome</keyword>
<dbReference type="EMBL" id="JBBPBK010000016">
    <property type="protein sequence ID" value="KAK9267906.1"/>
    <property type="molecule type" value="Genomic_DNA"/>
</dbReference>
<reference evidence="5 6" key="1">
    <citation type="journal article" date="2024" name="Plant J.">
        <title>Genome sequences and population genomics reveal climatic adaptation and genomic divergence between two closely related sweetgum species.</title>
        <authorList>
            <person name="Xu W.Q."/>
            <person name="Ren C.Q."/>
            <person name="Zhang X.Y."/>
            <person name="Comes H.P."/>
            <person name="Liu X.H."/>
            <person name="Li Y.G."/>
            <person name="Kettle C.J."/>
            <person name="Jalonen R."/>
            <person name="Gaisberger H."/>
            <person name="Ma Y.Z."/>
            <person name="Qiu Y.X."/>
        </authorList>
    </citation>
    <scope>NUCLEOTIDE SEQUENCE [LARGE SCALE GENOMIC DNA]</scope>
    <source>
        <strain evidence="5">Hangzhou</strain>
    </source>
</reference>
<evidence type="ECO:0000256" key="1">
    <source>
        <dbReference type="ARBA" id="ARBA00001412"/>
    </source>
</evidence>
<dbReference type="InterPro" id="IPR031330">
    <property type="entry name" value="Gly_Hdrlase_35_cat"/>
</dbReference>
<comment type="caution">
    <text evidence="5">The sequence shown here is derived from an EMBL/GenBank/DDBJ whole genome shotgun (WGS) entry which is preliminary data.</text>
</comment>
<comment type="similarity">
    <text evidence="2">Belongs to the glycosyl hydrolase 35 family.</text>
</comment>
<dbReference type="PRINTS" id="PR00742">
    <property type="entry name" value="GLHYDRLASE35"/>
</dbReference>
<evidence type="ECO:0000313" key="6">
    <source>
        <dbReference type="Proteomes" id="UP001415857"/>
    </source>
</evidence>
<dbReference type="Proteomes" id="UP001415857">
    <property type="component" value="Unassembled WGS sequence"/>
</dbReference>
<dbReference type="GO" id="GO:0004565">
    <property type="term" value="F:beta-galactosidase activity"/>
    <property type="evidence" value="ECO:0007669"/>
    <property type="project" value="UniProtKB-EC"/>
</dbReference>
<dbReference type="InterPro" id="IPR001944">
    <property type="entry name" value="Glycoside_Hdrlase_35"/>
</dbReference>